<evidence type="ECO:0000256" key="3">
    <source>
        <dbReference type="ARBA" id="ARBA00022448"/>
    </source>
</evidence>
<dbReference type="PANTHER" id="PTHR43840:SF50">
    <property type="entry name" value="MANGANESE EFFLUX SYSTEM PROTEIN MNES"/>
    <property type="match status" value="1"/>
</dbReference>
<dbReference type="Proteomes" id="UP000644875">
    <property type="component" value="Unassembled WGS sequence"/>
</dbReference>
<dbReference type="InterPro" id="IPR027469">
    <property type="entry name" value="Cation_efflux_TMD_sf"/>
</dbReference>
<dbReference type="InterPro" id="IPR002524">
    <property type="entry name" value="Cation_efflux"/>
</dbReference>
<gene>
    <name evidence="10" type="ORF">JHK64_02630</name>
</gene>
<evidence type="ECO:0000313" key="10">
    <source>
        <dbReference type="EMBL" id="MBJ8349529.1"/>
    </source>
</evidence>
<evidence type="ECO:0000256" key="6">
    <source>
        <dbReference type="ARBA" id="ARBA00023136"/>
    </source>
</evidence>
<evidence type="ECO:0000256" key="4">
    <source>
        <dbReference type="ARBA" id="ARBA00022692"/>
    </source>
</evidence>
<sequence>MNNPSENLKQAEKGPILSIVVYLLLSLAKLLVGYLIHSSSLIADGFNNMSDIVGNATLLIGLRMARKPADSDHKFGHWKIEDLASLLTSFIMFIVGLQVLVQTVEMMISNTHTPIDPLGALVGLISALCIYAVYRFNQSLARKLKSGALIAAAKDNLTDIATSLGTTIAIVASRMQFPVIDKMVAIIISLFIIKTAFDIFKSSAFSLSDGFDDKRLAEYKVAILKIPKILSVKSQRGRTYGSNVYLDLVLEMHPDLSVFESHAITEQVEALLKQKFGVYDIDIHVEPAKIREDREKELIFKKLYKNEKLFLSKIPDYEKLLADDFYLIANSGQYLSLNDLQATDEHFPNNFKNFKLMTITPKIMLVTYELEESSHTSLWRRHEEWQLIFHQITKKNDLF</sequence>
<comment type="caution">
    <text evidence="10">The sequence shown here is derived from an EMBL/GenBank/DDBJ whole genome shotgun (WGS) entry which is preliminary data.</text>
</comment>
<dbReference type="Pfam" id="PF16916">
    <property type="entry name" value="ZT_dimer"/>
    <property type="match status" value="1"/>
</dbReference>
<dbReference type="Gene3D" id="1.20.1510.10">
    <property type="entry name" value="Cation efflux protein transmembrane domain"/>
    <property type="match status" value="1"/>
</dbReference>
<dbReference type="InterPro" id="IPR050291">
    <property type="entry name" value="CDF_Transporter"/>
</dbReference>
<keyword evidence="3" id="KW-0813">Transport</keyword>
<dbReference type="FunFam" id="1.20.1510.10:FF:000006">
    <property type="entry name" value="Divalent cation efflux transporter"/>
    <property type="match status" value="1"/>
</dbReference>
<evidence type="ECO:0000256" key="1">
    <source>
        <dbReference type="ARBA" id="ARBA00004141"/>
    </source>
</evidence>
<dbReference type="GO" id="GO:0008324">
    <property type="term" value="F:monoatomic cation transmembrane transporter activity"/>
    <property type="evidence" value="ECO:0007669"/>
    <property type="project" value="InterPro"/>
</dbReference>
<feature type="domain" description="Cation efflux protein cytoplasmic" evidence="9">
    <location>
        <begin position="213"/>
        <end position="287"/>
    </location>
</feature>
<feature type="domain" description="Cation efflux protein transmembrane" evidence="8">
    <location>
        <begin position="16"/>
        <end position="207"/>
    </location>
</feature>
<dbReference type="Gene3D" id="3.30.70.1350">
    <property type="entry name" value="Cation efflux protein, cytoplasmic domain"/>
    <property type="match status" value="1"/>
</dbReference>
<dbReference type="RefSeq" id="WP_199567452.1">
    <property type="nucleotide sequence ID" value="NZ_JAENBP010000002.1"/>
</dbReference>
<dbReference type="Pfam" id="PF01545">
    <property type="entry name" value="Cation_efflux"/>
    <property type="match status" value="1"/>
</dbReference>
<keyword evidence="6 7" id="KW-0472">Membrane</keyword>
<evidence type="ECO:0000259" key="9">
    <source>
        <dbReference type="Pfam" id="PF16916"/>
    </source>
</evidence>
<dbReference type="InterPro" id="IPR058533">
    <property type="entry name" value="Cation_efflux_TM"/>
</dbReference>
<protein>
    <submittedName>
        <fullName evidence="10">Cation diffusion facilitator family transporter</fullName>
    </submittedName>
</protein>
<feature type="transmembrane region" description="Helical" evidence="7">
    <location>
        <begin position="183"/>
        <end position="200"/>
    </location>
</feature>
<dbReference type="InterPro" id="IPR036837">
    <property type="entry name" value="Cation_efflux_CTD_sf"/>
</dbReference>
<evidence type="ECO:0000259" key="8">
    <source>
        <dbReference type="Pfam" id="PF01545"/>
    </source>
</evidence>
<keyword evidence="11" id="KW-1185">Reference proteome</keyword>
<keyword evidence="4 7" id="KW-0812">Transmembrane</keyword>
<proteinExistence type="inferred from homology"/>
<evidence type="ECO:0000256" key="7">
    <source>
        <dbReference type="SAM" id="Phobius"/>
    </source>
</evidence>
<dbReference type="PANTHER" id="PTHR43840">
    <property type="entry name" value="MITOCHONDRIAL METAL TRANSPORTER 1-RELATED"/>
    <property type="match status" value="1"/>
</dbReference>
<dbReference type="InterPro" id="IPR027470">
    <property type="entry name" value="Cation_efflux_CTD"/>
</dbReference>
<dbReference type="AlphaFoldDB" id="A0A934UDC5"/>
<name>A0A934UDC5_9STRE</name>
<evidence type="ECO:0000256" key="5">
    <source>
        <dbReference type="ARBA" id="ARBA00022989"/>
    </source>
</evidence>
<evidence type="ECO:0000256" key="2">
    <source>
        <dbReference type="ARBA" id="ARBA00008114"/>
    </source>
</evidence>
<evidence type="ECO:0000313" key="11">
    <source>
        <dbReference type="Proteomes" id="UP000644875"/>
    </source>
</evidence>
<dbReference type="EMBL" id="JAENBP010000002">
    <property type="protein sequence ID" value="MBJ8349529.1"/>
    <property type="molecule type" value="Genomic_DNA"/>
</dbReference>
<dbReference type="SUPFAM" id="SSF160240">
    <property type="entry name" value="Cation efflux protein cytoplasmic domain-like"/>
    <property type="match status" value="1"/>
</dbReference>
<dbReference type="SUPFAM" id="SSF161111">
    <property type="entry name" value="Cation efflux protein transmembrane domain-like"/>
    <property type="match status" value="1"/>
</dbReference>
<dbReference type="GO" id="GO:0016020">
    <property type="term" value="C:membrane"/>
    <property type="evidence" value="ECO:0007669"/>
    <property type="project" value="UniProtKB-SubCell"/>
</dbReference>
<keyword evidence="5 7" id="KW-1133">Transmembrane helix</keyword>
<feature type="transmembrane region" description="Helical" evidence="7">
    <location>
        <begin position="115"/>
        <end position="134"/>
    </location>
</feature>
<feature type="transmembrane region" description="Helical" evidence="7">
    <location>
        <begin position="16"/>
        <end position="36"/>
    </location>
</feature>
<accession>A0A934UDC5</accession>
<reference evidence="10 11" key="1">
    <citation type="journal article" date="2021" name="Int. J. Syst. Evol. Microbiol.">
        <title>Streptococcus vicugnae sp. nov., isolated from faeces of alpacas (Vicugna pacos) and cattle (Bos taurus), Streptococcus zalophi sp. nov., and Streptococcus pacificus sp. nov., isolated from respiratory tract of California sea lions (Zalophus californianus).</title>
        <authorList>
            <person name="Volokhov D.V."/>
            <person name="Zagorodnyaya T.A."/>
            <person name="Shen Z."/>
            <person name="Blom J."/>
            <person name="Furtak V.A."/>
            <person name="Eisenberg T."/>
            <person name="Fan P."/>
            <person name="Jeong K.C."/>
            <person name="Gao Y."/>
            <person name="Zhang S."/>
            <person name="Amselle M."/>
        </authorList>
    </citation>
    <scope>NUCLEOTIDE SEQUENCE [LARGE SCALE GENOMIC DNA]</scope>
    <source>
        <strain evidence="11">CSL7508-lung</strain>
    </source>
</reference>
<dbReference type="NCBIfam" id="TIGR01297">
    <property type="entry name" value="CDF"/>
    <property type="match status" value="1"/>
</dbReference>
<comment type="subcellular location">
    <subcellularLocation>
        <location evidence="1">Membrane</location>
        <topology evidence="1">Multi-pass membrane protein</topology>
    </subcellularLocation>
</comment>
<comment type="similarity">
    <text evidence="2">Belongs to the cation diffusion facilitator (CDF) transporter (TC 2.A.4) family.</text>
</comment>
<organism evidence="10 11">
    <name type="scientific">Streptococcus zalophi</name>
    <dbReference type="NCBI Taxonomy" id="640031"/>
    <lineage>
        <taxon>Bacteria</taxon>
        <taxon>Bacillati</taxon>
        <taxon>Bacillota</taxon>
        <taxon>Bacilli</taxon>
        <taxon>Lactobacillales</taxon>
        <taxon>Streptococcaceae</taxon>
        <taxon>Streptococcus</taxon>
    </lineage>
</organism>
<feature type="transmembrane region" description="Helical" evidence="7">
    <location>
        <begin position="83"/>
        <end position="103"/>
    </location>
</feature>